<accession>A0ABV0SVN4</accession>
<protein>
    <submittedName>
        <fullName evidence="1">Uncharacterized protein</fullName>
    </submittedName>
</protein>
<reference evidence="1 2" key="1">
    <citation type="submission" date="2021-06" db="EMBL/GenBank/DDBJ databases">
        <authorList>
            <person name="Palmer J.M."/>
        </authorList>
    </citation>
    <scope>NUCLEOTIDE SEQUENCE [LARGE SCALE GENOMIC DNA]</scope>
    <source>
        <strain evidence="2">if_2019</strain>
        <tissue evidence="1">Muscle</tissue>
    </source>
</reference>
<organism evidence="1 2">
    <name type="scientific">Ilyodon furcidens</name>
    <name type="common">goldbreast splitfin</name>
    <dbReference type="NCBI Taxonomy" id="33524"/>
    <lineage>
        <taxon>Eukaryota</taxon>
        <taxon>Metazoa</taxon>
        <taxon>Chordata</taxon>
        <taxon>Craniata</taxon>
        <taxon>Vertebrata</taxon>
        <taxon>Euteleostomi</taxon>
        <taxon>Actinopterygii</taxon>
        <taxon>Neopterygii</taxon>
        <taxon>Teleostei</taxon>
        <taxon>Neoteleostei</taxon>
        <taxon>Acanthomorphata</taxon>
        <taxon>Ovalentaria</taxon>
        <taxon>Atherinomorphae</taxon>
        <taxon>Cyprinodontiformes</taxon>
        <taxon>Goodeidae</taxon>
        <taxon>Ilyodon</taxon>
    </lineage>
</organism>
<gene>
    <name evidence="1" type="ORF">ILYODFUR_009819</name>
</gene>
<evidence type="ECO:0000313" key="1">
    <source>
        <dbReference type="EMBL" id="MEQ2224670.1"/>
    </source>
</evidence>
<keyword evidence="2" id="KW-1185">Reference proteome</keyword>
<sequence>MMFCWKVNNLAERHCPDHLEDKQWQPLHFWSNRGGNYAGERDRRIFSMCRSTNLKIRRSRIFEPSCLDTLEPENPVSSILSVMFFEAE</sequence>
<proteinExistence type="predicted"/>
<dbReference type="EMBL" id="JAHRIQ010012280">
    <property type="protein sequence ID" value="MEQ2224670.1"/>
    <property type="molecule type" value="Genomic_DNA"/>
</dbReference>
<comment type="caution">
    <text evidence="1">The sequence shown here is derived from an EMBL/GenBank/DDBJ whole genome shotgun (WGS) entry which is preliminary data.</text>
</comment>
<evidence type="ECO:0000313" key="2">
    <source>
        <dbReference type="Proteomes" id="UP001482620"/>
    </source>
</evidence>
<name>A0ABV0SVN4_9TELE</name>
<dbReference type="Proteomes" id="UP001482620">
    <property type="component" value="Unassembled WGS sequence"/>
</dbReference>